<protein>
    <submittedName>
        <fullName evidence="1">Uncharacterized protein</fullName>
    </submittedName>
</protein>
<evidence type="ECO:0000313" key="1">
    <source>
        <dbReference type="EMBL" id="MCD7462844.1"/>
    </source>
</evidence>
<keyword evidence="2" id="KW-1185">Reference proteome</keyword>
<proteinExistence type="predicted"/>
<feature type="non-terminal residue" evidence="1">
    <location>
        <position position="1"/>
    </location>
</feature>
<name>A0ABS8SVP6_DATST</name>
<reference evidence="1 2" key="1">
    <citation type="journal article" date="2021" name="BMC Genomics">
        <title>Datura genome reveals duplications of psychoactive alkaloid biosynthetic genes and high mutation rate following tissue culture.</title>
        <authorList>
            <person name="Rajewski A."/>
            <person name="Carter-House D."/>
            <person name="Stajich J."/>
            <person name="Litt A."/>
        </authorList>
    </citation>
    <scope>NUCLEOTIDE SEQUENCE [LARGE SCALE GENOMIC DNA]</scope>
    <source>
        <strain evidence="1">AR-01</strain>
    </source>
</reference>
<gene>
    <name evidence="1" type="ORF">HAX54_049456</name>
</gene>
<dbReference type="Proteomes" id="UP000823775">
    <property type="component" value="Unassembled WGS sequence"/>
</dbReference>
<organism evidence="1 2">
    <name type="scientific">Datura stramonium</name>
    <name type="common">Jimsonweed</name>
    <name type="synonym">Common thornapple</name>
    <dbReference type="NCBI Taxonomy" id="4076"/>
    <lineage>
        <taxon>Eukaryota</taxon>
        <taxon>Viridiplantae</taxon>
        <taxon>Streptophyta</taxon>
        <taxon>Embryophyta</taxon>
        <taxon>Tracheophyta</taxon>
        <taxon>Spermatophyta</taxon>
        <taxon>Magnoliopsida</taxon>
        <taxon>eudicotyledons</taxon>
        <taxon>Gunneridae</taxon>
        <taxon>Pentapetalae</taxon>
        <taxon>asterids</taxon>
        <taxon>lamiids</taxon>
        <taxon>Solanales</taxon>
        <taxon>Solanaceae</taxon>
        <taxon>Solanoideae</taxon>
        <taxon>Datureae</taxon>
        <taxon>Datura</taxon>
    </lineage>
</organism>
<evidence type="ECO:0000313" key="2">
    <source>
        <dbReference type="Proteomes" id="UP000823775"/>
    </source>
</evidence>
<comment type="caution">
    <text evidence="1">The sequence shown here is derived from an EMBL/GenBank/DDBJ whole genome shotgun (WGS) entry which is preliminary data.</text>
</comment>
<dbReference type="EMBL" id="JACEIK010000838">
    <property type="protein sequence ID" value="MCD7462844.1"/>
    <property type="molecule type" value="Genomic_DNA"/>
</dbReference>
<sequence length="228" mass="25885">ATDYFTKLEILDNHYTWIASLIAVGIPSWVTEWGLTPSKNYNEIPNIRVILIACVMAGVYIHKGDIITLEIRDRAQQAHTSLPFLVLITNLCCDMGVPEITRIDKYQWVNKVLDIKKIQDETNPKMKKRKWEPIVSHPSEATMFHDIQMMDAPSVETLPSSSTTIVTPRLTQSISKAPMIQRSIDKALALVHNRIQDLDHRVSELKCIGVRDAITTLKPNMSKIKNNV</sequence>
<accession>A0ABS8SVP6</accession>